<reference evidence="2" key="1">
    <citation type="submission" date="2015-05" db="EMBL/GenBank/DDBJ databases">
        <authorList>
            <person name="Collingro A."/>
        </authorList>
    </citation>
    <scope>NUCLEOTIDE SEQUENCE [LARGE SCALE GENOMIC DNA]</scope>
    <source>
        <strain evidence="2">Ps</strain>
    </source>
</reference>
<protein>
    <submittedName>
        <fullName evidence="1">Uncharacterized protein</fullName>
    </submittedName>
</protein>
<proteinExistence type="predicted"/>
<dbReference type="Proteomes" id="UP000242141">
    <property type="component" value="Unassembled WGS sequence"/>
</dbReference>
<name>A0A0G7ZNF0_9MOLU</name>
<keyword evidence="2" id="KW-1185">Reference proteome</keyword>
<dbReference type="EMBL" id="CWGI01000001">
    <property type="protein sequence ID" value="CRX37236.1"/>
    <property type="molecule type" value="Genomic_DNA"/>
</dbReference>
<accession>A0A0G7ZNF0</accession>
<gene>
    <name evidence="1" type="ORF">HEPPS_04660</name>
</gene>
<sequence length="159" mass="19512">MKKNNIIELSKYIVKKYIITSPIKLQKILFLIRYEEEKNNIENDIYAKNFNFEAWINGPVNPESYFYFRPYFYNDDELETFLPKKEDEERFKIYDKYIEKYNSLDPWELVNITHANISWIEARKGLDDDQVSNNKIDEKFIKEWKKEKLEKEDEKLIMN</sequence>
<organism evidence="1 2">
    <name type="scientific">Candidatus Hepatoplasma crinochetorum</name>
    <dbReference type="NCBI Taxonomy" id="295596"/>
    <lineage>
        <taxon>Bacteria</taxon>
        <taxon>Bacillati</taxon>
        <taxon>Mycoplasmatota</taxon>
        <taxon>Mollicutes</taxon>
        <taxon>Candidatus Hepatoplasmataceae</taxon>
        <taxon>Candidatus Hepatoplasma</taxon>
    </lineage>
</organism>
<dbReference type="AlphaFoldDB" id="A0A0G7ZNF0"/>
<evidence type="ECO:0000313" key="1">
    <source>
        <dbReference type="EMBL" id="CRX37236.1"/>
    </source>
</evidence>
<evidence type="ECO:0000313" key="2">
    <source>
        <dbReference type="Proteomes" id="UP000242141"/>
    </source>
</evidence>